<comment type="function">
    <text evidence="2">May play the central regulatory role in sporulation. It may be an element of the effector pathway responsible for the activation of sporulation genes in response to nutritional stress. Spo0A may act in concert with spo0H (a sigma factor) to control the expression of some genes that are critical to the sporulation process.</text>
</comment>
<dbReference type="Pfam" id="PF00072">
    <property type="entry name" value="Response_reg"/>
    <property type="match status" value="1"/>
</dbReference>
<evidence type="ECO:0000313" key="7">
    <source>
        <dbReference type="Proteomes" id="UP000184241"/>
    </source>
</evidence>
<dbReference type="SUPFAM" id="SSF52172">
    <property type="entry name" value="CheY-like"/>
    <property type="match status" value="1"/>
</dbReference>
<feature type="modified residue" description="4-aspartylphosphate" evidence="3">
    <location>
        <position position="60"/>
    </location>
</feature>
<dbReference type="PROSITE" id="PS50930">
    <property type="entry name" value="HTH_LYTTR"/>
    <property type="match status" value="1"/>
</dbReference>
<gene>
    <name evidence="6" type="ORF">SAMN02745941_01855</name>
</gene>
<evidence type="ECO:0000313" key="6">
    <source>
        <dbReference type="EMBL" id="SHI07055.1"/>
    </source>
</evidence>
<evidence type="ECO:0000259" key="4">
    <source>
        <dbReference type="PROSITE" id="PS50110"/>
    </source>
</evidence>
<dbReference type="InterPro" id="IPR001789">
    <property type="entry name" value="Sig_transdc_resp-reg_receiver"/>
</dbReference>
<proteinExistence type="predicted"/>
<dbReference type="Gene3D" id="2.40.50.1020">
    <property type="entry name" value="LytTr DNA-binding domain"/>
    <property type="match status" value="1"/>
</dbReference>
<dbReference type="SMART" id="SM00448">
    <property type="entry name" value="REC"/>
    <property type="match status" value="1"/>
</dbReference>
<feature type="domain" description="HTH LytTR-type" evidence="5">
    <location>
        <begin position="133"/>
        <end position="233"/>
    </location>
</feature>
<dbReference type="RefSeq" id="WP_073018835.1">
    <property type="nucleotide sequence ID" value="NZ_FQXU01000005.1"/>
</dbReference>
<dbReference type="InterPro" id="IPR011006">
    <property type="entry name" value="CheY-like_superfamily"/>
</dbReference>
<dbReference type="PANTHER" id="PTHR37299">
    <property type="entry name" value="TRANSCRIPTIONAL REGULATOR-RELATED"/>
    <property type="match status" value="1"/>
</dbReference>
<name>A0A1M5Y4N2_9CLOT</name>
<dbReference type="Proteomes" id="UP000184241">
    <property type="component" value="Unassembled WGS sequence"/>
</dbReference>
<dbReference type="GO" id="GO:0003677">
    <property type="term" value="F:DNA binding"/>
    <property type="evidence" value="ECO:0007669"/>
    <property type="project" value="InterPro"/>
</dbReference>
<dbReference type="PROSITE" id="PS50110">
    <property type="entry name" value="RESPONSE_REGULATORY"/>
    <property type="match status" value="1"/>
</dbReference>
<dbReference type="PANTHER" id="PTHR37299:SF1">
    <property type="entry name" value="STAGE 0 SPORULATION PROTEIN A HOMOLOG"/>
    <property type="match status" value="1"/>
</dbReference>
<evidence type="ECO:0000256" key="2">
    <source>
        <dbReference type="ARBA" id="ARBA00024867"/>
    </source>
</evidence>
<organism evidence="6 7">
    <name type="scientific">Clostridium intestinale DSM 6191</name>
    <dbReference type="NCBI Taxonomy" id="1121320"/>
    <lineage>
        <taxon>Bacteria</taxon>
        <taxon>Bacillati</taxon>
        <taxon>Bacillota</taxon>
        <taxon>Clostridia</taxon>
        <taxon>Eubacteriales</taxon>
        <taxon>Clostridiaceae</taxon>
        <taxon>Clostridium</taxon>
    </lineage>
</organism>
<dbReference type="GO" id="GO:0000156">
    <property type="term" value="F:phosphorelay response regulator activity"/>
    <property type="evidence" value="ECO:0007669"/>
    <property type="project" value="InterPro"/>
</dbReference>
<reference evidence="6 7" key="1">
    <citation type="submission" date="2016-11" db="EMBL/GenBank/DDBJ databases">
        <authorList>
            <person name="Jaros S."/>
            <person name="Januszkiewicz K."/>
            <person name="Wedrychowicz H."/>
        </authorList>
    </citation>
    <scope>NUCLEOTIDE SEQUENCE [LARGE SCALE GENOMIC DNA]</scope>
    <source>
        <strain evidence="6 7">DSM 6191</strain>
    </source>
</reference>
<evidence type="ECO:0000259" key="5">
    <source>
        <dbReference type="PROSITE" id="PS50930"/>
    </source>
</evidence>
<protein>
    <recommendedName>
        <fullName evidence="1">Stage 0 sporulation protein A homolog</fullName>
    </recommendedName>
</protein>
<sequence length="237" mass="27547">MINIAVCDDIKEELELISSYVSKIINNINIEFKISTFNDGEEFIEHVSSSKESYDIVFLDIYMKFSNGINTAKKIREFDKECKIIFITSSKEHAIESYEVRALYYILKPIEEDKLKDAIFIAIEDLNLNDKNIVIKNKKGSYKIIYKDILYAESSARVVMIHLVSGQTISFYSKLKDFIELIQDDRFIRCHKSFVVNMHHVIKIEGNYIFMSGNLKIPISSVNSGTVKEKYFNYLLN</sequence>
<evidence type="ECO:0000256" key="3">
    <source>
        <dbReference type="PROSITE-ProRule" id="PRU00169"/>
    </source>
</evidence>
<dbReference type="Gene3D" id="3.40.50.2300">
    <property type="match status" value="1"/>
</dbReference>
<dbReference type="InterPro" id="IPR007492">
    <property type="entry name" value="LytTR_DNA-bd_dom"/>
</dbReference>
<dbReference type="SMART" id="SM00850">
    <property type="entry name" value="LytTR"/>
    <property type="match status" value="1"/>
</dbReference>
<keyword evidence="3" id="KW-0597">Phosphoprotein</keyword>
<accession>A0A1M5Y4N2</accession>
<dbReference type="AlphaFoldDB" id="A0A1M5Y4N2"/>
<dbReference type="Pfam" id="PF04397">
    <property type="entry name" value="LytTR"/>
    <property type="match status" value="1"/>
</dbReference>
<feature type="domain" description="Response regulatory" evidence="4">
    <location>
        <begin position="3"/>
        <end position="123"/>
    </location>
</feature>
<dbReference type="InterPro" id="IPR046947">
    <property type="entry name" value="LytR-like"/>
</dbReference>
<dbReference type="EMBL" id="FQXU01000005">
    <property type="protein sequence ID" value="SHI07055.1"/>
    <property type="molecule type" value="Genomic_DNA"/>
</dbReference>
<evidence type="ECO:0000256" key="1">
    <source>
        <dbReference type="ARBA" id="ARBA00018672"/>
    </source>
</evidence>